<evidence type="ECO:0000313" key="2">
    <source>
        <dbReference type="EMBL" id="MBP0445469.1"/>
    </source>
</evidence>
<evidence type="ECO:0000256" key="1">
    <source>
        <dbReference type="SAM" id="Phobius"/>
    </source>
</evidence>
<comment type="caution">
    <text evidence="2">The sequence shown here is derived from an EMBL/GenBank/DDBJ whole genome shotgun (WGS) entry which is preliminary data.</text>
</comment>
<keyword evidence="1" id="KW-1133">Transmembrane helix</keyword>
<dbReference type="RefSeq" id="WP_209379719.1">
    <property type="nucleotide sequence ID" value="NZ_JAGIZB010000010.1"/>
</dbReference>
<keyword evidence="1" id="KW-0472">Membrane</keyword>
<feature type="transmembrane region" description="Helical" evidence="1">
    <location>
        <begin position="25"/>
        <end position="48"/>
    </location>
</feature>
<proteinExistence type="predicted"/>
<organism evidence="2 3">
    <name type="scientific">Pararoseomonas baculiformis</name>
    <dbReference type="NCBI Taxonomy" id="2820812"/>
    <lineage>
        <taxon>Bacteria</taxon>
        <taxon>Pseudomonadati</taxon>
        <taxon>Pseudomonadota</taxon>
        <taxon>Alphaproteobacteria</taxon>
        <taxon>Acetobacterales</taxon>
        <taxon>Acetobacteraceae</taxon>
        <taxon>Pararoseomonas</taxon>
    </lineage>
</organism>
<reference evidence="2 3" key="1">
    <citation type="submission" date="2021-03" db="EMBL/GenBank/DDBJ databases">
        <authorList>
            <person name="So Y."/>
        </authorList>
    </citation>
    <scope>NUCLEOTIDE SEQUENCE [LARGE SCALE GENOMIC DNA]</scope>
    <source>
        <strain evidence="2 3">SSH11</strain>
    </source>
</reference>
<dbReference type="EMBL" id="JAGIZB010000010">
    <property type="protein sequence ID" value="MBP0445469.1"/>
    <property type="molecule type" value="Genomic_DNA"/>
</dbReference>
<protein>
    <submittedName>
        <fullName evidence="2">Uncharacterized protein</fullName>
    </submittedName>
</protein>
<name>A0ABS4AEN8_9PROT</name>
<keyword evidence="1" id="KW-0812">Transmembrane</keyword>
<keyword evidence="3" id="KW-1185">Reference proteome</keyword>
<accession>A0ABS4AEN8</accession>
<dbReference type="Proteomes" id="UP000681594">
    <property type="component" value="Unassembled WGS sequence"/>
</dbReference>
<sequence>MADTPGAGSKAQSTGAPAGRAPDGMLALGLVGVLVLGGFVAFALIASIG</sequence>
<evidence type="ECO:0000313" key="3">
    <source>
        <dbReference type="Proteomes" id="UP000681594"/>
    </source>
</evidence>
<gene>
    <name evidence="2" type="ORF">J8J14_11840</name>
</gene>